<keyword evidence="3" id="KW-1185">Reference proteome</keyword>
<comment type="caution">
    <text evidence="2">The sequence shown here is derived from an EMBL/GenBank/DDBJ whole genome shotgun (WGS) entry which is preliminary data.</text>
</comment>
<evidence type="ECO:0000256" key="1">
    <source>
        <dbReference type="SAM" id="MobiDB-lite"/>
    </source>
</evidence>
<dbReference type="EMBL" id="CAJHJT010000012">
    <property type="protein sequence ID" value="CAD6998603.1"/>
    <property type="molecule type" value="Genomic_DNA"/>
</dbReference>
<feature type="compositionally biased region" description="Low complexity" evidence="1">
    <location>
        <begin position="16"/>
        <end position="29"/>
    </location>
</feature>
<dbReference type="AlphaFoldDB" id="A0A811UNG4"/>
<reference evidence="2" key="1">
    <citation type="submission" date="2020-11" db="EMBL/GenBank/DDBJ databases">
        <authorList>
            <person name="Whitehead M."/>
        </authorList>
    </citation>
    <scope>NUCLEOTIDE SEQUENCE</scope>
    <source>
        <strain evidence="2">EGII</strain>
    </source>
</reference>
<feature type="region of interest" description="Disordered" evidence="1">
    <location>
        <begin position="1"/>
        <end position="29"/>
    </location>
</feature>
<protein>
    <submittedName>
        <fullName evidence="2">(Mediterranean fruit fly) hypothetical protein</fullName>
    </submittedName>
</protein>
<evidence type="ECO:0000313" key="2">
    <source>
        <dbReference type="EMBL" id="CAD6998603.1"/>
    </source>
</evidence>
<sequence length="112" mass="13070">MNNETRSKEDHRNEKGQMPQMPKQKSPPKTYYMLGPRSAAAAAAMKRSQHLMPYIVSQLTMGKRILRNTIAHEIFRCVHKPKCLQSTSLRNMMAMAHRELPKFFFLYKCKSI</sequence>
<gene>
    <name evidence="2" type="ORF">CCAP1982_LOCUS7178</name>
</gene>
<evidence type="ECO:0000313" key="3">
    <source>
        <dbReference type="Proteomes" id="UP000606786"/>
    </source>
</evidence>
<accession>A0A811UNG4</accession>
<name>A0A811UNG4_CERCA</name>
<dbReference type="Proteomes" id="UP000606786">
    <property type="component" value="Unassembled WGS sequence"/>
</dbReference>
<feature type="compositionally biased region" description="Basic and acidic residues" evidence="1">
    <location>
        <begin position="1"/>
        <end position="15"/>
    </location>
</feature>
<proteinExistence type="predicted"/>
<organism evidence="2 3">
    <name type="scientific">Ceratitis capitata</name>
    <name type="common">Mediterranean fruit fly</name>
    <name type="synonym">Tephritis capitata</name>
    <dbReference type="NCBI Taxonomy" id="7213"/>
    <lineage>
        <taxon>Eukaryota</taxon>
        <taxon>Metazoa</taxon>
        <taxon>Ecdysozoa</taxon>
        <taxon>Arthropoda</taxon>
        <taxon>Hexapoda</taxon>
        <taxon>Insecta</taxon>
        <taxon>Pterygota</taxon>
        <taxon>Neoptera</taxon>
        <taxon>Endopterygota</taxon>
        <taxon>Diptera</taxon>
        <taxon>Brachycera</taxon>
        <taxon>Muscomorpha</taxon>
        <taxon>Tephritoidea</taxon>
        <taxon>Tephritidae</taxon>
        <taxon>Ceratitis</taxon>
        <taxon>Ceratitis</taxon>
    </lineage>
</organism>